<protein>
    <submittedName>
        <fullName evidence="2">Uncharacterized protein</fullName>
    </submittedName>
</protein>
<feature type="region of interest" description="Disordered" evidence="1">
    <location>
        <begin position="124"/>
        <end position="158"/>
    </location>
</feature>
<evidence type="ECO:0000313" key="3">
    <source>
        <dbReference type="Proteomes" id="UP001172102"/>
    </source>
</evidence>
<feature type="compositionally biased region" description="Low complexity" evidence="1">
    <location>
        <begin position="135"/>
        <end position="158"/>
    </location>
</feature>
<dbReference type="Proteomes" id="UP001172102">
    <property type="component" value="Unassembled WGS sequence"/>
</dbReference>
<name>A0AA40A356_9PEZI</name>
<gene>
    <name evidence="2" type="ORF">B0H67DRAFT_556916</name>
</gene>
<organism evidence="2 3">
    <name type="scientific">Lasiosphaeris hirsuta</name>
    <dbReference type="NCBI Taxonomy" id="260670"/>
    <lineage>
        <taxon>Eukaryota</taxon>
        <taxon>Fungi</taxon>
        <taxon>Dikarya</taxon>
        <taxon>Ascomycota</taxon>
        <taxon>Pezizomycotina</taxon>
        <taxon>Sordariomycetes</taxon>
        <taxon>Sordariomycetidae</taxon>
        <taxon>Sordariales</taxon>
        <taxon>Lasiosphaeriaceae</taxon>
        <taxon>Lasiosphaeris</taxon>
    </lineage>
</organism>
<proteinExistence type="predicted"/>
<dbReference type="AlphaFoldDB" id="A0AA40A356"/>
<evidence type="ECO:0000313" key="2">
    <source>
        <dbReference type="EMBL" id="KAK0708430.1"/>
    </source>
</evidence>
<evidence type="ECO:0000256" key="1">
    <source>
        <dbReference type="SAM" id="MobiDB-lite"/>
    </source>
</evidence>
<accession>A0AA40A356</accession>
<dbReference type="EMBL" id="JAUKUA010000006">
    <property type="protein sequence ID" value="KAK0708430.1"/>
    <property type="molecule type" value="Genomic_DNA"/>
</dbReference>
<sequence>MSEVHYNPIAGECTIVPCLWQVAGHFDKNPVAQLSACSSLFGFPAVPTVTLPVGPVLSTSIATSTEIDIIISATTVYSTVEETSTSYERVLETSTEYTTTLINTITVTVPAPATTTTLVPFKKRGRNRRRECKAKTSSKASSVVSSTAPSSAAPSSAAPSSSALFADQCYDLGQYSSACACLEPTTVTEYEAAVTSIVRLTESITVPSTTGTVITVAITTVIVNPATTTVTTTLTTLTETATTATSTEPAAPTVPTQFGLVLQDGPNAGKALVTSSSAPSYTFVWSSSGAPSGIGLASAGTAPYLLIDSSYKMYVRLSTSTYGVVFWTTPSYVASSSYSWVTLACILDVLGNFTCTSSSNNLNRFLQCGSNIYMANPTTTPGGCVEVHLKGAS</sequence>
<keyword evidence="3" id="KW-1185">Reference proteome</keyword>
<reference evidence="2" key="1">
    <citation type="submission" date="2023-06" db="EMBL/GenBank/DDBJ databases">
        <title>Genome-scale phylogeny and comparative genomics of the fungal order Sordariales.</title>
        <authorList>
            <consortium name="Lawrence Berkeley National Laboratory"/>
            <person name="Hensen N."/>
            <person name="Bonometti L."/>
            <person name="Westerberg I."/>
            <person name="Brannstrom I.O."/>
            <person name="Guillou S."/>
            <person name="Cros-Aarteil S."/>
            <person name="Calhoun S."/>
            <person name="Haridas S."/>
            <person name="Kuo A."/>
            <person name="Mondo S."/>
            <person name="Pangilinan J."/>
            <person name="Riley R."/>
            <person name="Labutti K."/>
            <person name="Andreopoulos B."/>
            <person name="Lipzen A."/>
            <person name="Chen C."/>
            <person name="Yanf M."/>
            <person name="Daum C."/>
            <person name="Ng V."/>
            <person name="Clum A."/>
            <person name="Steindorff A."/>
            <person name="Ohm R."/>
            <person name="Martin F."/>
            <person name="Silar P."/>
            <person name="Natvig D."/>
            <person name="Lalanne C."/>
            <person name="Gautier V."/>
            <person name="Ament-Velasquez S.L."/>
            <person name="Kruys A."/>
            <person name="Hutchinson M.I."/>
            <person name="Powell A.J."/>
            <person name="Barry K."/>
            <person name="Miller A.N."/>
            <person name="Grigoriev I.V."/>
            <person name="Debuchy R."/>
            <person name="Gladieux P."/>
            <person name="Thoren M.H."/>
            <person name="Johannesson H."/>
        </authorList>
    </citation>
    <scope>NUCLEOTIDE SEQUENCE</scope>
    <source>
        <strain evidence="2">SMH4607-1</strain>
    </source>
</reference>
<comment type="caution">
    <text evidence="2">The sequence shown here is derived from an EMBL/GenBank/DDBJ whole genome shotgun (WGS) entry which is preliminary data.</text>
</comment>